<proteinExistence type="inferred from homology"/>
<sequence>MLVTILRQPEVQSLLTFVSSILILILSAYSIFLPSFIWTWISASYLYFLLYFTAVFLLMRWWARGGRYTDIQNIDLEGQTFLITGAAGGIGKETAIELAKRGARVILFARRGNLVEAVTDVKKAARSPDNVVGYVLDLSDLQSIKSCVEEFMRNEDSNRTITALINNAGVMACPYSKTKDGFELQMGTNHFGHFYFTQLLLPRLYSSRIINVSSLAHALWRVPCDTAHYTQMCNPNTYNRWSAYSLSKSANILFTRELQRRYSISHKIRSYSLHPGSVNTQLDRHMSINNIMRTLAKPIRCLLFKTPLEGTQTNLYCALSDNAKPGSYHADCQPTSVGNKYVEDDDIARQWWDYTEKIINEKLKDIENK</sequence>
<dbReference type="PRINTS" id="PR00081">
    <property type="entry name" value="GDHRDH"/>
</dbReference>
<dbReference type="InterPro" id="IPR002347">
    <property type="entry name" value="SDR_fam"/>
</dbReference>
<keyword evidence="3" id="KW-1133">Transmembrane helix</keyword>
<feature type="transmembrane region" description="Helical" evidence="3">
    <location>
        <begin position="37"/>
        <end position="59"/>
    </location>
</feature>
<protein>
    <recommendedName>
        <fullName evidence="6">Retinol dehydrogenase 12</fullName>
    </recommendedName>
</protein>
<reference evidence="4" key="1">
    <citation type="submission" date="2021-02" db="EMBL/GenBank/DDBJ databases">
        <authorList>
            <person name="Nowell W R."/>
        </authorList>
    </citation>
    <scope>NUCLEOTIDE SEQUENCE</scope>
</reference>
<dbReference type="Proteomes" id="UP000663882">
    <property type="component" value="Unassembled WGS sequence"/>
</dbReference>
<comment type="similarity">
    <text evidence="2">Belongs to the short-chain dehydrogenases/reductases (SDR) family.</text>
</comment>
<evidence type="ECO:0000313" key="4">
    <source>
        <dbReference type="EMBL" id="CAF0954467.1"/>
    </source>
</evidence>
<keyword evidence="3" id="KW-0472">Membrane</keyword>
<evidence type="ECO:0000256" key="3">
    <source>
        <dbReference type="SAM" id="Phobius"/>
    </source>
</evidence>
<accession>A0A814DHF2</accession>
<dbReference type="InterPro" id="IPR036291">
    <property type="entry name" value="NAD(P)-bd_dom_sf"/>
</dbReference>
<feature type="transmembrane region" description="Helical" evidence="3">
    <location>
        <begin position="12"/>
        <end position="31"/>
    </location>
</feature>
<dbReference type="SUPFAM" id="SSF51735">
    <property type="entry name" value="NAD(P)-binding Rossmann-fold domains"/>
    <property type="match status" value="1"/>
</dbReference>
<dbReference type="AlphaFoldDB" id="A0A814DHF2"/>
<dbReference type="Gene3D" id="3.40.50.720">
    <property type="entry name" value="NAD(P)-binding Rossmann-like Domain"/>
    <property type="match status" value="1"/>
</dbReference>
<evidence type="ECO:0000256" key="1">
    <source>
        <dbReference type="ARBA" id="ARBA00023002"/>
    </source>
</evidence>
<keyword evidence="3" id="KW-0812">Transmembrane</keyword>
<dbReference type="OrthoDB" id="191139at2759"/>
<organism evidence="4 5">
    <name type="scientific">Rotaria sordida</name>
    <dbReference type="NCBI Taxonomy" id="392033"/>
    <lineage>
        <taxon>Eukaryota</taxon>
        <taxon>Metazoa</taxon>
        <taxon>Spiralia</taxon>
        <taxon>Gnathifera</taxon>
        <taxon>Rotifera</taxon>
        <taxon>Eurotatoria</taxon>
        <taxon>Bdelloidea</taxon>
        <taxon>Philodinida</taxon>
        <taxon>Philodinidae</taxon>
        <taxon>Rotaria</taxon>
    </lineage>
</organism>
<dbReference type="PRINTS" id="PR00080">
    <property type="entry name" value="SDRFAMILY"/>
</dbReference>
<dbReference type="GO" id="GO:0016491">
    <property type="term" value="F:oxidoreductase activity"/>
    <property type="evidence" value="ECO:0007669"/>
    <property type="project" value="UniProtKB-KW"/>
</dbReference>
<dbReference type="CDD" id="cd05327">
    <property type="entry name" value="retinol-DH_like_SDR_c_like"/>
    <property type="match status" value="1"/>
</dbReference>
<comment type="caution">
    <text evidence="4">The sequence shown here is derived from an EMBL/GenBank/DDBJ whole genome shotgun (WGS) entry which is preliminary data.</text>
</comment>
<evidence type="ECO:0000313" key="5">
    <source>
        <dbReference type="Proteomes" id="UP000663882"/>
    </source>
</evidence>
<dbReference type="Pfam" id="PF00106">
    <property type="entry name" value="adh_short"/>
    <property type="match status" value="1"/>
</dbReference>
<dbReference type="PANTHER" id="PTHR43157:SF31">
    <property type="entry name" value="PHOSPHATIDYLINOSITOL-GLYCAN BIOSYNTHESIS CLASS F PROTEIN"/>
    <property type="match status" value="1"/>
</dbReference>
<dbReference type="PANTHER" id="PTHR43157">
    <property type="entry name" value="PHOSPHATIDYLINOSITOL-GLYCAN BIOSYNTHESIS CLASS F PROTEIN-RELATED"/>
    <property type="match status" value="1"/>
</dbReference>
<evidence type="ECO:0008006" key="6">
    <source>
        <dbReference type="Google" id="ProtNLM"/>
    </source>
</evidence>
<dbReference type="EMBL" id="CAJNOO010000476">
    <property type="protein sequence ID" value="CAF0954467.1"/>
    <property type="molecule type" value="Genomic_DNA"/>
</dbReference>
<evidence type="ECO:0000256" key="2">
    <source>
        <dbReference type="RuleBase" id="RU000363"/>
    </source>
</evidence>
<keyword evidence="1" id="KW-0560">Oxidoreductase</keyword>
<name>A0A814DHF2_9BILA</name>
<gene>
    <name evidence="4" type="ORF">RFH988_LOCUS11807</name>
</gene>